<dbReference type="Gramene" id="CDY53370">
    <property type="protein sequence ID" value="CDY53370"/>
    <property type="gene ID" value="GSBRNA2T00010516001"/>
</dbReference>
<name>A0A078IQI6_BRANA</name>
<organism evidence="1 2">
    <name type="scientific">Brassica napus</name>
    <name type="common">Rape</name>
    <dbReference type="NCBI Taxonomy" id="3708"/>
    <lineage>
        <taxon>Eukaryota</taxon>
        <taxon>Viridiplantae</taxon>
        <taxon>Streptophyta</taxon>
        <taxon>Embryophyta</taxon>
        <taxon>Tracheophyta</taxon>
        <taxon>Spermatophyta</taxon>
        <taxon>Magnoliopsida</taxon>
        <taxon>eudicotyledons</taxon>
        <taxon>Gunneridae</taxon>
        <taxon>Pentapetalae</taxon>
        <taxon>rosids</taxon>
        <taxon>malvids</taxon>
        <taxon>Brassicales</taxon>
        <taxon>Brassicaceae</taxon>
        <taxon>Brassiceae</taxon>
        <taxon>Brassica</taxon>
    </lineage>
</organism>
<keyword evidence="2" id="KW-1185">Reference proteome</keyword>
<dbReference type="EMBL" id="LK033193">
    <property type="protein sequence ID" value="CDY53370.1"/>
    <property type="molecule type" value="Genomic_DNA"/>
</dbReference>
<proteinExistence type="predicted"/>
<dbReference type="AlphaFoldDB" id="A0A078IQI6"/>
<reference evidence="1 2" key="1">
    <citation type="journal article" date="2014" name="Science">
        <title>Plant genetics. Early allopolyploid evolution in the post-Neolithic Brassica napus oilseed genome.</title>
        <authorList>
            <person name="Chalhoub B."/>
            <person name="Denoeud F."/>
            <person name="Liu S."/>
            <person name="Parkin I.A."/>
            <person name="Tang H."/>
            <person name="Wang X."/>
            <person name="Chiquet J."/>
            <person name="Belcram H."/>
            <person name="Tong C."/>
            <person name="Samans B."/>
            <person name="Correa M."/>
            <person name="Da Silva C."/>
            <person name="Just J."/>
            <person name="Falentin C."/>
            <person name="Koh C.S."/>
            <person name="Le Clainche I."/>
            <person name="Bernard M."/>
            <person name="Bento P."/>
            <person name="Noel B."/>
            <person name="Labadie K."/>
            <person name="Alberti A."/>
            <person name="Charles M."/>
            <person name="Arnaud D."/>
            <person name="Guo H."/>
            <person name="Daviaud C."/>
            <person name="Alamery S."/>
            <person name="Jabbari K."/>
            <person name="Zhao M."/>
            <person name="Edger P.P."/>
            <person name="Chelaifa H."/>
            <person name="Tack D."/>
            <person name="Lassalle G."/>
            <person name="Mestiri I."/>
            <person name="Schnel N."/>
            <person name="Le Paslier M.C."/>
            <person name="Fan G."/>
            <person name="Renault V."/>
            <person name="Bayer P.E."/>
            <person name="Golicz A.A."/>
            <person name="Manoli S."/>
            <person name="Lee T.H."/>
            <person name="Thi V.H."/>
            <person name="Chalabi S."/>
            <person name="Hu Q."/>
            <person name="Fan C."/>
            <person name="Tollenaere R."/>
            <person name="Lu Y."/>
            <person name="Battail C."/>
            <person name="Shen J."/>
            <person name="Sidebottom C.H."/>
            <person name="Wang X."/>
            <person name="Canaguier A."/>
            <person name="Chauveau A."/>
            <person name="Berard A."/>
            <person name="Deniot G."/>
            <person name="Guan M."/>
            <person name="Liu Z."/>
            <person name="Sun F."/>
            <person name="Lim Y.P."/>
            <person name="Lyons E."/>
            <person name="Town C.D."/>
            <person name="Bancroft I."/>
            <person name="Wang X."/>
            <person name="Meng J."/>
            <person name="Ma J."/>
            <person name="Pires J.C."/>
            <person name="King G.J."/>
            <person name="Brunel D."/>
            <person name="Delourme R."/>
            <person name="Renard M."/>
            <person name="Aury J.M."/>
            <person name="Adams K.L."/>
            <person name="Batley J."/>
            <person name="Snowdon R.J."/>
            <person name="Tost J."/>
            <person name="Edwards D."/>
            <person name="Zhou Y."/>
            <person name="Hua W."/>
            <person name="Sharpe A.G."/>
            <person name="Paterson A.H."/>
            <person name="Guan C."/>
            <person name="Wincker P."/>
        </authorList>
    </citation>
    <scope>NUCLEOTIDE SEQUENCE [LARGE SCALE GENOMIC DNA]</scope>
    <source>
        <strain evidence="2">cv. Darmor-bzh</strain>
    </source>
</reference>
<dbReference type="STRING" id="3708.A0A078IQI6"/>
<sequence>MPTDSDEMECRLELKKGSSAEKKVFTKETQRSSLPAKFRDDKRGLSYSDFHREITKKVEDVCPKRLENRLKSRIGRTASGERDLVKYKSYVPSYVKKPEARDVKAGAKQIDSKHTRRLLSRCRATSRRWSYGYH</sequence>
<protein>
    <submittedName>
        <fullName evidence="1">BnaC04g54500D protein</fullName>
    </submittedName>
</protein>
<gene>
    <name evidence="1" type="primary">BnaC04g54500D</name>
    <name evidence="1" type="ORF">GSBRNA2T00010516001</name>
</gene>
<evidence type="ECO:0000313" key="1">
    <source>
        <dbReference type="EMBL" id="CDY53370.1"/>
    </source>
</evidence>
<dbReference type="PaxDb" id="3708-A0A078IQI6"/>
<accession>A0A078IQI6</accession>
<evidence type="ECO:0000313" key="2">
    <source>
        <dbReference type="Proteomes" id="UP000028999"/>
    </source>
</evidence>
<dbReference type="Proteomes" id="UP000028999">
    <property type="component" value="Unassembled WGS sequence"/>
</dbReference>